<protein>
    <submittedName>
        <fullName evidence="2">Transposase</fullName>
    </submittedName>
</protein>
<accession>A0A1I7ZSJ6</accession>
<reference evidence="2" key="1">
    <citation type="submission" date="2016-11" db="UniProtKB">
        <authorList>
            <consortium name="WormBaseParasite"/>
        </authorList>
    </citation>
    <scope>IDENTIFICATION</scope>
</reference>
<evidence type="ECO:0000313" key="2">
    <source>
        <dbReference type="WBParaSite" id="L893_g29510.t1"/>
    </source>
</evidence>
<sequence length="68" mass="7729">MRTLSGARYLARHRATKVSVAKKRRQRSRRPVDGGLCFPETWLVNVDALTDQCSDRTLVVMQKGKALE</sequence>
<evidence type="ECO:0000313" key="1">
    <source>
        <dbReference type="Proteomes" id="UP000095287"/>
    </source>
</evidence>
<name>A0A1I7ZSJ6_9BILA</name>
<dbReference type="Proteomes" id="UP000095287">
    <property type="component" value="Unplaced"/>
</dbReference>
<organism evidence="1 2">
    <name type="scientific">Steinernema glaseri</name>
    <dbReference type="NCBI Taxonomy" id="37863"/>
    <lineage>
        <taxon>Eukaryota</taxon>
        <taxon>Metazoa</taxon>
        <taxon>Ecdysozoa</taxon>
        <taxon>Nematoda</taxon>
        <taxon>Chromadorea</taxon>
        <taxon>Rhabditida</taxon>
        <taxon>Tylenchina</taxon>
        <taxon>Panagrolaimomorpha</taxon>
        <taxon>Strongyloidoidea</taxon>
        <taxon>Steinernematidae</taxon>
        <taxon>Steinernema</taxon>
    </lineage>
</organism>
<proteinExistence type="predicted"/>
<dbReference type="WBParaSite" id="L893_g29510.t1">
    <property type="protein sequence ID" value="L893_g29510.t1"/>
    <property type="gene ID" value="L893_g29510"/>
</dbReference>
<dbReference type="AlphaFoldDB" id="A0A1I7ZSJ6"/>
<keyword evidence="1" id="KW-1185">Reference proteome</keyword>